<protein>
    <recommendedName>
        <fullName evidence="2">NAD-dependent epimerase/dehydratase domain-containing protein</fullName>
    </recommendedName>
</protein>
<proteinExistence type="inferred from homology"/>
<feature type="domain" description="NAD-dependent epimerase/dehydratase" evidence="2">
    <location>
        <begin position="3"/>
        <end position="236"/>
    </location>
</feature>
<comment type="similarity">
    <text evidence="1">Belongs to the NAD(P)-dependent epimerase/dehydratase family.</text>
</comment>
<name>A0A382GYJ2_9ZZZZ</name>
<dbReference type="CDD" id="cd08946">
    <property type="entry name" value="SDR_e"/>
    <property type="match status" value="1"/>
</dbReference>
<sequence>MKVLITGVCGLVGSRIALHLIKQGHEVFGIGRSQCGDMNTRLLSKFIIIDLSSKEAIEELKKTIPTGVDLIIHCAAQQPRPGLSFKKYIEGNVVTTENVVEWANNVNIQTMISFSTVAFLDFPLKDGIAITELEKSNPKNYYALSKWVSESYLRLLEKDSNFTVLCFRIPSLVHEQQQGGIVHTYWNSAFQNIDLDIYDNGHFRRNLIYIDSILEVVDMILVKFSNYKGFKLYNIGSKDSWTLLEISKY</sequence>
<evidence type="ECO:0000313" key="3">
    <source>
        <dbReference type="EMBL" id="SVB80024.1"/>
    </source>
</evidence>
<dbReference type="InterPro" id="IPR001509">
    <property type="entry name" value="Epimerase_deHydtase"/>
</dbReference>
<dbReference type="InterPro" id="IPR036291">
    <property type="entry name" value="NAD(P)-bd_dom_sf"/>
</dbReference>
<reference evidence="3" key="1">
    <citation type="submission" date="2018-05" db="EMBL/GenBank/DDBJ databases">
        <authorList>
            <person name="Lanie J.A."/>
            <person name="Ng W.-L."/>
            <person name="Kazmierczak K.M."/>
            <person name="Andrzejewski T.M."/>
            <person name="Davidsen T.M."/>
            <person name="Wayne K.J."/>
            <person name="Tettelin H."/>
            <person name="Glass J.I."/>
            <person name="Rusch D."/>
            <person name="Podicherti R."/>
            <person name="Tsui H.-C.T."/>
            <person name="Winkler M.E."/>
        </authorList>
    </citation>
    <scope>NUCLEOTIDE SEQUENCE</scope>
</reference>
<organism evidence="3">
    <name type="scientific">marine metagenome</name>
    <dbReference type="NCBI Taxonomy" id="408172"/>
    <lineage>
        <taxon>unclassified sequences</taxon>
        <taxon>metagenomes</taxon>
        <taxon>ecological metagenomes</taxon>
    </lineage>
</organism>
<evidence type="ECO:0000259" key="2">
    <source>
        <dbReference type="Pfam" id="PF01370"/>
    </source>
</evidence>
<evidence type="ECO:0000256" key="1">
    <source>
        <dbReference type="ARBA" id="ARBA00007637"/>
    </source>
</evidence>
<gene>
    <name evidence="3" type="ORF">METZ01_LOCUS232878</name>
</gene>
<feature type="non-terminal residue" evidence="3">
    <location>
        <position position="249"/>
    </location>
</feature>
<dbReference type="PANTHER" id="PTHR43000">
    <property type="entry name" value="DTDP-D-GLUCOSE 4,6-DEHYDRATASE-RELATED"/>
    <property type="match status" value="1"/>
</dbReference>
<dbReference type="Gene3D" id="3.40.50.720">
    <property type="entry name" value="NAD(P)-binding Rossmann-like Domain"/>
    <property type="match status" value="1"/>
</dbReference>
<dbReference type="EMBL" id="UINC01058120">
    <property type="protein sequence ID" value="SVB80024.1"/>
    <property type="molecule type" value="Genomic_DNA"/>
</dbReference>
<dbReference type="SUPFAM" id="SSF51735">
    <property type="entry name" value="NAD(P)-binding Rossmann-fold domains"/>
    <property type="match status" value="1"/>
</dbReference>
<dbReference type="Pfam" id="PF01370">
    <property type="entry name" value="Epimerase"/>
    <property type="match status" value="1"/>
</dbReference>
<accession>A0A382GYJ2</accession>
<dbReference type="AlphaFoldDB" id="A0A382GYJ2"/>